<keyword evidence="2" id="KW-1185">Reference proteome</keyword>
<dbReference type="OrthoDB" id="978691at2"/>
<dbReference type="STRING" id="1586267.GCA_001418685_00688"/>
<name>A0A0X3ANP0_9FLAO</name>
<organism evidence="1 2">
    <name type="scientific">Apibacter mensalis</name>
    <dbReference type="NCBI Taxonomy" id="1586267"/>
    <lineage>
        <taxon>Bacteria</taxon>
        <taxon>Pseudomonadati</taxon>
        <taxon>Bacteroidota</taxon>
        <taxon>Flavobacteriia</taxon>
        <taxon>Flavobacteriales</taxon>
        <taxon>Weeksellaceae</taxon>
        <taxon>Apibacter</taxon>
    </lineage>
</organism>
<proteinExistence type="predicted"/>
<dbReference type="Proteomes" id="UP000182761">
    <property type="component" value="Unassembled WGS sequence"/>
</dbReference>
<dbReference type="AlphaFoldDB" id="A0A0X3ANP0"/>
<evidence type="ECO:0000313" key="2">
    <source>
        <dbReference type="Proteomes" id="UP000182761"/>
    </source>
</evidence>
<protein>
    <recommendedName>
        <fullName evidence="3">ABC transporter ATPase</fullName>
    </recommendedName>
</protein>
<gene>
    <name evidence="1" type="ORF">Ga0061079_103164</name>
</gene>
<evidence type="ECO:0000313" key="1">
    <source>
        <dbReference type="EMBL" id="CVK15853.1"/>
    </source>
</evidence>
<reference evidence="1 2" key="1">
    <citation type="submission" date="2016-01" db="EMBL/GenBank/DDBJ databases">
        <authorList>
            <person name="McClelland M."/>
            <person name="Jain A."/>
            <person name="Saraogi P."/>
            <person name="Mendelson R."/>
            <person name="Westerman R."/>
            <person name="SanMiguel P."/>
            <person name="Csonka L."/>
        </authorList>
    </citation>
    <scope>NUCLEOTIDE SEQUENCE [LARGE SCALE GENOMIC DNA]</scope>
    <source>
        <strain evidence="1 2">R-53146</strain>
    </source>
</reference>
<dbReference type="EMBL" id="FCOR01000003">
    <property type="protein sequence ID" value="CVK15853.1"/>
    <property type="molecule type" value="Genomic_DNA"/>
</dbReference>
<dbReference type="RefSeq" id="WP_055425073.1">
    <property type="nucleotide sequence ID" value="NZ_FCOR01000003.1"/>
</dbReference>
<sequence>MNNFSKLWVFQSRRFLSSEEKQDISYTISNFLKSWAAHGADLKSEFKIIKNKFIIISVDENQTKATGCSIDKLNQCIKHIDYKYQLDLLNRLWVSYQDDSGDIATVSMSSFKEKIKSAQITPDTYIYNLAISTSKEFEEKFKQPLKESWAKIYM</sequence>
<accession>A0A0X3ANP0</accession>
<evidence type="ECO:0008006" key="3">
    <source>
        <dbReference type="Google" id="ProtNLM"/>
    </source>
</evidence>